<dbReference type="EMBL" id="SMAO01000003">
    <property type="protein sequence ID" value="TCT21973.1"/>
    <property type="molecule type" value="Genomic_DNA"/>
</dbReference>
<reference evidence="3 4" key="1">
    <citation type="submission" date="2019-03" db="EMBL/GenBank/DDBJ databases">
        <title>Genomic Encyclopedia of Type Strains, Phase IV (KMG-IV): sequencing the most valuable type-strain genomes for metagenomic binning, comparative biology and taxonomic classification.</title>
        <authorList>
            <person name="Goeker M."/>
        </authorList>
    </citation>
    <scope>NUCLEOTIDE SEQUENCE [LARGE SCALE GENOMIC DNA]</scope>
    <source>
        <strain evidence="3 4">DSM 13587</strain>
    </source>
</reference>
<dbReference type="PANTHER" id="PTHR43228:SF1">
    <property type="entry name" value="TWO-COMPONENT RESPONSE REGULATOR ARR22"/>
    <property type="match status" value="1"/>
</dbReference>
<keyword evidence="1" id="KW-0597">Phosphoprotein</keyword>
<dbReference type="SUPFAM" id="SSF48452">
    <property type="entry name" value="TPR-like"/>
    <property type="match status" value="1"/>
</dbReference>
<dbReference type="RefSeq" id="WP_132976389.1">
    <property type="nucleotide sequence ID" value="NZ_SMAO01000003.1"/>
</dbReference>
<dbReference type="PROSITE" id="PS50110">
    <property type="entry name" value="RESPONSE_REGULATORY"/>
    <property type="match status" value="1"/>
</dbReference>
<dbReference type="Gene3D" id="3.40.50.2300">
    <property type="match status" value="1"/>
</dbReference>
<feature type="modified residue" description="4-aspartylphosphate" evidence="1">
    <location>
        <position position="59"/>
    </location>
</feature>
<dbReference type="Gene3D" id="1.25.40.10">
    <property type="entry name" value="Tetratricopeptide repeat domain"/>
    <property type="match status" value="2"/>
</dbReference>
<dbReference type="GO" id="GO:0000160">
    <property type="term" value="P:phosphorelay signal transduction system"/>
    <property type="evidence" value="ECO:0007669"/>
    <property type="project" value="InterPro"/>
</dbReference>
<dbReference type="AlphaFoldDB" id="A0A4R3N4F8"/>
<dbReference type="CDD" id="cd17589">
    <property type="entry name" value="REC_TPR"/>
    <property type="match status" value="1"/>
</dbReference>
<proteinExistence type="predicted"/>
<evidence type="ECO:0000313" key="3">
    <source>
        <dbReference type="EMBL" id="TCT21973.1"/>
    </source>
</evidence>
<comment type="caution">
    <text evidence="3">The sequence shown here is derived from an EMBL/GenBank/DDBJ whole genome shotgun (WGS) entry which is preliminary data.</text>
</comment>
<dbReference type="InterPro" id="IPR001789">
    <property type="entry name" value="Sig_transdc_resp-reg_receiver"/>
</dbReference>
<keyword evidence="4" id="KW-1185">Reference proteome</keyword>
<evidence type="ECO:0000313" key="4">
    <source>
        <dbReference type="Proteomes" id="UP000295717"/>
    </source>
</evidence>
<feature type="domain" description="Response regulatory" evidence="2">
    <location>
        <begin position="9"/>
        <end position="128"/>
    </location>
</feature>
<dbReference type="InterPro" id="IPR019734">
    <property type="entry name" value="TPR_rpt"/>
</dbReference>
<organism evidence="3 4">
    <name type="scientific">Thiobaca trueperi</name>
    <dbReference type="NCBI Taxonomy" id="127458"/>
    <lineage>
        <taxon>Bacteria</taxon>
        <taxon>Pseudomonadati</taxon>
        <taxon>Pseudomonadota</taxon>
        <taxon>Gammaproteobacteria</taxon>
        <taxon>Chromatiales</taxon>
        <taxon>Chromatiaceae</taxon>
        <taxon>Thiobaca</taxon>
    </lineage>
</organism>
<dbReference type="InterPro" id="IPR011006">
    <property type="entry name" value="CheY-like_superfamily"/>
</dbReference>
<dbReference type="InterPro" id="IPR052048">
    <property type="entry name" value="ST_Response_Regulator"/>
</dbReference>
<gene>
    <name evidence="3" type="ORF">EDC35_10371</name>
</gene>
<dbReference type="PANTHER" id="PTHR43228">
    <property type="entry name" value="TWO-COMPONENT RESPONSE REGULATOR"/>
    <property type="match status" value="1"/>
</dbReference>
<dbReference type="SUPFAM" id="SSF52172">
    <property type="entry name" value="CheY-like"/>
    <property type="match status" value="1"/>
</dbReference>
<protein>
    <submittedName>
        <fullName evidence="3">Tetratricopeptide repeat protein</fullName>
    </submittedName>
</protein>
<dbReference type="Pfam" id="PF14559">
    <property type="entry name" value="TPR_19"/>
    <property type="match status" value="1"/>
</dbReference>
<accession>A0A4R3N4F8</accession>
<sequence length="537" mass="59398">MAQAFADKNYLVIDDFPDMRAAIRSILRSLGVNRIDQARDGNDAITQMQIKHYDVVLCDYNLGPGKDGQQVLEEARHRLLLGVDSIFIMVTAENARDMVMGAVEYAPDSYLAKPFTKDLLKNRLDKLFERKAHLSKVDKALVAKDYGAAIAELDALIAAAPKNLSELFKLKAEICLAAHRYDDAMAICEQVLAGREIVWARLGMGRSLFGKKRYAEAQEVFRELLETDRDLIAAYDWLARSQTTLQQFAEAEATLRRAVKLSPRGLKRQQMLGELALNNSHGPEAEIAFGQAVNLARHSVLNHPSLFAGLAKSKSANNKHGEALKIIGEIGKVFAGNPETAFYKATATAIVKQSQGDMAGATEALRAAEQAMAEFGETSHSRLGLEMAKTCAQLGEQDKAARLLHKAIANNHDDDEFLMEIVQTCREAGVDYDAETAIREIQKRVVTTNNRGVRLIKEGEFDAAIALLHEACEEMPGNKTINLNAAKACIMKMEKLGATAEDLLAVRRYVERLHALAPQDWRLAEVTSRLRKLTPQT</sequence>
<dbReference type="SMART" id="SM00028">
    <property type="entry name" value="TPR"/>
    <property type="match status" value="4"/>
</dbReference>
<dbReference type="Proteomes" id="UP000295717">
    <property type="component" value="Unassembled WGS sequence"/>
</dbReference>
<dbReference type="SMART" id="SM00448">
    <property type="entry name" value="REC"/>
    <property type="match status" value="1"/>
</dbReference>
<dbReference type="OrthoDB" id="7298659at2"/>
<evidence type="ECO:0000256" key="1">
    <source>
        <dbReference type="PROSITE-ProRule" id="PRU00169"/>
    </source>
</evidence>
<evidence type="ECO:0000259" key="2">
    <source>
        <dbReference type="PROSITE" id="PS50110"/>
    </source>
</evidence>
<dbReference type="Pfam" id="PF00072">
    <property type="entry name" value="Response_reg"/>
    <property type="match status" value="1"/>
</dbReference>
<name>A0A4R3N4F8_9GAMM</name>
<dbReference type="InterPro" id="IPR011990">
    <property type="entry name" value="TPR-like_helical_dom_sf"/>
</dbReference>